<dbReference type="InterPro" id="IPR011108">
    <property type="entry name" value="RMMBL"/>
</dbReference>
<gene>
    <name evidence="4" type="ORF">ENP86_05475</name>
</gene>
<dbReference type="SMART" id="SM00849">
    <property type="entry name" value="Lactamase_B"/>
    <property type="match status" value="1"/>
</dbReference>
<proteinExistence type="predicted"/>
<keyword evidence="1 4" id="KW-0378">Hydrolase</keyword>
<name>A0A7V1EHY0_UNCW3</name>
<sequence>MEITFIGATRTVTGSMHLFEYNKKKFLIECGLYQGHRSEAERINRTFPFKPREIECVILSHAHLDHSGNLPSLIKRNFRGEIYCTAATKDITELVLLDSAHLQMNDIAYFNKKQRKAGLPTKEPLYTVEDAEDTLKYFKTINYHNEFEPVDGVSMIFYDAGHILGSAQILIEDNDKRILFSGDLGRNNMPIIRDPEIPEEIDCLILESTYGSRIHSSFEQMTDELKQIILEGKEKKGKIIIPAFAVERTQVLVTMLKRLYEDGIIKNIPIYIDSPLATSVTEVFARHPECFDEETYKKFIKEEPFDFPGLIYIKNIEESKSLNEKNGPMIIISASGMCEGGRVLHHLIHSIEDEKNIIILTGFQASGTLGRKILDGYKEVFIFDTKFYVNAKVYFMAGLSAHADSNDLIEFVKKVKNHRLKKVFLIHGEITEAVALKERIESLGIETEIPESMTSVVL</sequence>
<dbReference type="InterPro" id="IPR036866">
    <property type="entry name" value="RibonucZ/Hydroxyglut_hydro"/>
</dbReference>
<dbReference type="Pfam" id="PF10996">
    <property type="entry name" value="Beta-Casp"/>
    <property type="match status" value="1"/>
</dbReference>
<evidence type="ECO:0000313" key="4">
    <source>
        <dbReference type="EMBL" id="HDY58983.1"/>
    </source>
</evidence>
<dbReference type="SMART" id="SM01027">
    <property type="entry name" value="Beta-Casp"/>
    <property type="match status" value="1"/>
</dbReference>
<organism evidence="4">
    <name type="scientific">candidate division WOR-3 bacterium</name>
    <dbReference type="NCBI Taxonomy" id="2052148"/>
    <lineage>
        <taxon>Bacteria</taxon>
        <taxon>Bacteria division WOR-3</taxon>
    </lineage>
</organism>
<dbReference type="InterPro" id="IPR022712">
    <property type="entry name" value="Beta_Casp"/>
</dbReference>
<dbReference type="Gene3D" id="3.60.15.10">
    <property type="entry name" value="Ribonuclease Z/Hydroxyacylglutathione hydrolase-like"/>
    <property type="match status" value="1"/>
</dbReference>
<evidence type="ECO:0000259" key="3">
    <source>
        <dbReference type="SMART" id="SM01027"/>
    </source>
</evidence>
<dbReference type="PANTHER" id="PTHR11203:SF37">
    <property type="entry name" value="INTEGRATOR COMPLEX SUBUNIT 11"/>
    <property type="match status" value="1"/>
</dbReference>
<dbReference type="Pfam" id="PF07521">
    <property type="entry name" value="RMMBL"/>
    <property type="match status" value="1"/>
</dbReference>
<dbReference type="Pfam" id="PF16661">
    <property type="entry name" value="Lactamase_B_6"/>
    <property type="match status" value="1"/>
</dbReference>
<dbReference type="PANTHER" id="PTHR11203">
    <property type="entry name" value="CLEAVAGE AND POLYADENYLATION SPECIFICITY FACTOR FAMILY MEMBER"/>
    <property type="match status" value="1"/>
</dbReference>
<dbReference type="CDD" id="cd16295">
    <property type="entry name" value="TTHA0252-CPSF-like_MBL-fold"/>
    <property type="match status" value="1"/>
</dbReference>
<accession>A0A7V1EHY0</accession>
<dbReference type="EMBL" id="DSKY01000014">
    <property type="protein sequence ID" value="HDY58983.1"/>
    <property type="molecule type" value="Genomic_DNA"/>
</dbReference>
<feature type="domain" description="Beta-Casp" evidence="3">
    <location>
        <begin position="249"/>
        <end position="373"/>
    </location>
</feature>
<dbReference type="InterPro" id="IPR001279">
    <property type="entry name" value="Metallo-B-lactamas"/>
</dbReference>
<dbReference type="InterPro" id="IPR050698">
    <property type="entry name" value="MBL"/>
</dbReference>
<dbReference type="GO" id="GO:0016787">
    <property type="term" value="F:hydrolase activity"/>
    <property type="evidence" value="ECO:0007669"/>
    <property type="project" value="UniProtKB-KW"/>
</dbReference>
<dbReference type="AlphaFoldDB" id="A0A7V1EHY0"/>
<comment type="caution">
    <text evidence="4">The sequence shown here is derived from an EMBL/GenBank/DDBJ whole genome shotgun (WGS) entry which is preliminary data.</text>
</comment>
<dbReference type="GO" id="GO:0004521">
    <property type="term" value="F:RNA endonuclease activity"/>
    <property type="evidence" value="ECO:0007669"/>
    <property type="project" value="TreeGrafter"/>
</dbReference>
<evidence type="ECO:0000259" key="2">
    <source>
        <dbReference type="SMART" id="SM00849"/>
    </source>
</evidence>
<evidence type="ECO:0000256" key="1">
    <source>
        <dbReference type="ARBA" id="ARBA00022801"/>
    </source>
</evidence>
<dbReference type="Gene3D" id="3.40.50.10890">
    <property type="match status" value="1"/>
</dbReference>
<feature type="domain" description="Metallo-beta-lactamase" evidence="2">
    <location>
        <begin position="13"/>
        <end position="233"/>
    </location>
</feature>
<reference evidence="4" key="1">
    <citation type="journal article" date="2020" name="mSystems">
        <title>Genome- and Community-Level Interaction Insights into Carbon Utilization and Element Cycling Functions of Hydrothermarchaeota in Hydrothermal Sediment.</title>
        <authorList>
            <person name="Zhou Z."/>
            <person name="Liu Y."/>
            <person name="Xu W."/>
            <person name="Pan J."/>
            <person name="Luo Z.H."/>
            <person name="Li M."/>
        </authorList>
    </citation>
    <scope>NUCLEOTIDE SEQUENCE [LARGE SCALE GENOMIC DNA]</scope>
    <source>
        <strain evidence="4">SpSt-258</strain>
    </source>
</reference>
<protein>
    <submittedName>
        <fullName evidence="4">MBL fold metallo-hydrolase</fullName>
    </submittedName>
</protein>
<dbReference type="SUPFAM" id="SSF56281">
    <property type="entry name" value="Metallo-hydrolase/oxidoreductase"/>
    <property type="match status" value="1"/>
</dbReference>